<evidence type="ECO:0000313" key="2">
    <source>
        <dbReference type="Proteomes" id="UP001597301"/>
    </source>
</evidence>
<accession>A0ABW4KIC0</accession>
<dbReference type="Pfam" id="PF08970">
    <property type="entry name" value="Sda"/>
    <property type="match status" value="1"/>
</dbReference>
<dbReference type="Proteomes" id="UP001597301">
    <property type="component" value="Unassembled WGS sequence"/>
</dbReference>
<keyword evidence="2" id="KW-1185">Reference proteome</keyword>
<name>A0ABW4KIC0_9BACI</name>
<dbReference type="GO" id="GO:0004860">
    <property type="term" value="F:protein kinase inhibitor activity"/>
    <property type="evidence" value="ECO:0007669"/>
    <property type="project" value="UniProtKB-KW"/>
</dbReference>
<dbReference type="Gene3D" id="1.10.287.1100">
    <property type="entry name" value="Sporulation inhibitor A"/>
    <property type="match status" value="1"/>
</dbReference>
<dbReference type="EMBL" id="JBHUEO010000025">
    <property type="protein sequence ID" value="MFD1707001.1"/>
    <property type="molecule type" value="Genomic_DNA"/>
</dbReference>
<dbReference type="InterPro" id="IPR015064">
    <property type="entry name" value="Sda"/>
</dbReference>
<dbReference type="RefSeq" id="WP_380773726.1">
    <property type="nucleotide sequence ID" value="NZ_JBHUEO010000025.1"/>
</dbReference>
<dbReference type="InterPro" id="IPR036916">
    <property type="entry name" value="Sda_sf"/>
</dbReference>
<proteinExistence type="predicted"/>
<comment type="caution">
    <text evidence="1">The sequence shown here is derived from an EMBL/GenBank/DDBJ whole genome shotgun (WGS) entry which is preliminary data.</text>
</comment>
<protein>
    <submittedName>
        <fullName evidence="1">Sporulation histidine kinase inhibitor Sda</fullName>
    </submittedName>
</protein>
<dbReference type="SUPFAM" id="SSF100985">
    <property type="entry name" value="Sporulation inhibitor Sda"/>
    <property type="match status" value="1"/>
</dbReference>
<reference evidence="2" key="1">
    <citation type="journal article" date="2019" name="Int. J. Syst. Evol. Microbiol.">
        <title>The Global Catalogue of Microorganisms (GCM) 10K type strain sequencing project: providing services to taxonomists for standard genome sequencing and annotation.</title>
        <authorList>
            <consortium name="The Broad Institute Genomics Platform"/>
            <consortium name="The Broad Institute Genome Sequencing Center for Infectious Disease"/>
            <person name="Wu L."/>
            <person name="Ma J."/>
        </authorList>
    </citation>
    <scope>NUCLEOTIDE SEQUENCE [LARGE SCALE GENOMIC DNA]</scope>
    <source>
        <strain evidence="2">CGMCC 1.12295</strain>
    </source>
</reference>
<gene>
    <name evidence="1" type="primary">sda</name>
    <name evidence="1" type="ORF">ACFSCZ_09685</name>
</gene>
<evidence type="ECO:0000313" key="1">
    <source>
        <dbReference type="EMBL" id="MFD1707001.1"/>
    </source>
</evidence>
<keyword evidence="1" id="KW-0649">Protein kinase inhibitor</keyword>
<organism evidence="1 2">
    <name type="scientific">Siminovitchia sediminis</name>
    <dbReference type="NCBI Taxonomy" id="1274353"/>
    <lineage>
        <taxon>Bacteria</taxon>
        <taxon>Bacillati</taxon>
        <taxon>Bacillota</taxon>
        <taxon>Bacilli</taxon>
        <taxon>Bacillales</taxon>
        <taxon>Bacillaceae</taxon>
        <taxon>Siminovitchia</taxon>
    </lineage>
</organism>
<sequence>MDKLSDEVLLVSYQKAKTLKEVDRKFVELLKKEIRKRKLPLKK</sequence>